<gene>
    <name evidence="1" type="ORF">BJ322DRAFT_1063599</name>
</gene>
<evidence type="ECO:0000313" key="1">
    <source>
        <dbReference type="EMBL" id="KAF9785519.1"/>
    </source>
</evidence>
<dbReference type="EMBL" id="WIUZ02000007">
    <property type="protein sequence ID" value="KAF9785519.1"/>
    <property type="molecule type" value="Genomic_DNA"/>
</dbReference>
<proteinExistence type="predicted"/>
<comment type="caution">
    <text evidence="1">The sequence shown here is derived from an EMBL/GenBank/DDBJ whole genome shotgun (WGS) entry which is preliminary data.</text>
</comment>
<dbReference type="Proteomes" id="UP000736335">
    <property type="component" value="Unassembled WGS sequence"/>
</dbReference>
<sequence>TSHYSGPLPPICRVSPYTCERHLIVSSKDVPEFDRRCRLKPHLLSRLTSLTITIDRASAWKEAVSSLVTSSRLECLLLCGSSRITDTGAQMDDFVTTLVSAHGSRLREFSLDRLLISPQALGDVCVGIKRLERLSIWIRFRHLNFIGDSLVKATKLNMLYVTPLTISPGKINIVSTTTEDAMRIASQCTLTKIKFVENIWLKGRSSKWEKQRKRV</sequence>
<protein>
    <submittedName>
        <fullName evidence="1">Uncharacterized protein</fullName>
    </submittedName>
</protein>
<feature type="non-terminal residue" evidence="1">
    <location>
        <position position="215"/>
    </location>
</feature>
<reference evidence="1" key="2">
    <citation type="submission" date="2020-11" db="EMBL/GenBank/DDBJ databases">
        <authorList>
            <consortium name="DOE Joint Genome Institute"/>
            <person name="Kuo A."/>
            <person name="Miyauchi S."/>
            <person name="Kiss E."/>
            <person name="Drula E."/>
            <person name="Kohler A."/>
            <person name="Sanchez-Garcia M."/>
            <person name="Andreopoulos B."/>
            <person name="Barry K.W."/>
            <person name="Bonito G."/>
            <person name="Buee M."/>
            <person name="Carver A."/>
            <person name="Chen C."/>
            <person name="Cichocki N."/>
            <person name="Clum A."/>
            <person name="Culley D."/>
            <person name="Crous P.W."/>
            <person name="Fauchery L."/>
            <person name="Girlanda M."/>
            <person name="Hayes R."/>
            <person name="Keri Z."/>
            <person name="Labutti K."/>
            <person name="Lipzen A."/>
            <person name="Lombard V."/>
            <person name="Magnuson J."/>
            <person name="Maillard F."/>
            <person name="Morin E."/>
            <person name="Murat C."/>
            <person name="Nolan M."/>
            <person name="Ohm R."/>
            <person name="Pangilinan J."/>
            <person name="Pereira M."/>
            <person name="Perotto S."/>
            <person name="Peter M."/>
            <person name="Riley R."/>
            <person name="Sitrit Y."/>
            <person name="Stielow B."/>
            <person name="Szollosi G."/>
            <person name="Zifcakova L."/>
            <person name="Stursova M."/>
            <person name="Spatafora J.W."/>
            <person name="Tedersoo L."/>
            <person name="Vaario L.-M."/>
            <person name="Yamada A."/>
            <person name="Yan M."/>
            <person name="Wang P."/>
            <person name="Xu J."/>
            <person name="Bruns T."/>
            <person name="Baldrian P."/>
            <person name="Vilgalys R."/>
            <person name="Henrissat B."/>
            <person name="Grigoriev I.V."/>
            <person name="Hibbett D."/>
            <person name="Nagy L.G."/>
            <person name="Martin F.M."/>
        </authorList>
    </citation>
    <scope>NUCLEOTIDE SEQUENCE</scope>
    <source>
        <strain evidence="1">UH-Tt-Lm1</strain>
    </source>
</reference>
<dbReference type="AlphaFoldDB" id="A0A9P6L7F4"/>
<name>A0A9P6L7F4_9AGAM</name>
<keyword evidence="2" id="KW-1185">Reference proteome</keyword>
<organism evidence="1 2">
    <name type="scientific">Thelephora terrestris</name>
    <dbReference type="NCBI Taxonomy" id="56493"/>
    <lineage>
        <taxon>Eukaryota</taxon>
        <taxon>Fungi</taxon>
        <taxon>Dikarya</taxon>
        <taxon>Basidiomycota</taxon>
        <taxon>Agaricomycotina</taxon>
        <taxon>Agaricomycetes</taxon>
        <taxon>Thelephorales</taxon>
        <taxon>Thelephoraceae</taxon>
        <taxon>Thelephora</taxon>
    </lineage>
</organism>
<dbReference type="OrthoDB" id="2585512at2759"/>
<accession>A0A9P6L7F4</accession>
<reference evidence="1" key="1">
    <citation type="journal article" date="2020" name="Nat. Commun.">
        <title>Large-scale genome sequencing of mycorrhizal fungi provides insights into the early evolution of symbiotic traits.</title>
        <authorList>
            <person name="Miyauchi S."/>
            <person name="Kiss E."/>
            <person name="Kuo A."/>
            <person name="Drula E."/>
            <person name="Kohler A."/>
            <person name="Sanchez-Garcia M."/>
            <person name="Morin E."/>
            <person name="Andreopoulos B."/>
            <person name="Barry K.W."/>
            <person name="Bonito G."/>
            <person name="Buee M."/>
            <person name="Carver A."/>
            <person name="Chen C."/>
            <person name="Cichocki N."/>
            <person name="Clum A."/>
            <person name="Culley D."/>
            <person name="Crous P.W."/>
            <person name="Fauchery L."/>
            <person name="Girlanda M."/>
            <person name="Hayes R.D."/>
            <person name="Keri Z."/>
            <person name="LaButti K."/>
            <person name="Lipzen A."/>
            <person name="Lombard V."/>
            <person name="Magnuson J."/>
            <person name="Maillard F."/>
            <person name="Murat C."/>
            <person name="Nolan M."/>
            <person name="Ohm R.A."/>
            <person name="Pangilinan J."/>
            <person name="Pereira M.F."/>
            <person name="Perotto S."/>
            <person name="Peter M."/>
            <person name="Pfister S."/>
            <person name="Riley R."/>
            <person name="Sitrit Y."/>
            <person name="Stielow J.B."/>
            <person name="Szollosi G."/>
            <person name="Zifcakova L."/>
            <person name="Stursova M."/>
            <person name="Spatafora J.W."/>
            <person name="Tedersoo L."/>
            <person name="Vaario L.M."/>
            <person name="Yamada A."/>
            <person name="Yan M."/>
            <person name="Wang P."/>
            <person name="Xu J."/>
            <person name="Bruns T."/>
            <person name="Baldrian P."/>
            <person name="Vilgalys R."/>
            <person name="Dunand C."/>
            <person name="Henrissat B."/>
            <person name="Grigoriev I.V."/>
            <person name="Hibbett D."/>
            <person name="Nagy L.G."/>
            <person name="Martin F.M."/>
        </authorList>
    </citation>
    <scope>NUCLEOTIDE SEQUENCE</scope>
    <source>
        <strain evidence="1">UH-Tt-Lm1</strain>
    </source>
</reference>
<evidence type="ECO:0000313" key="2">
    <source>
        <dbReference type="Proteomes" id="UP000736335"/>
    </source>
</evidence>